<evidence type="ECO:0000256" key="6">
    <source>
        <dbReference type="ARBA" id="ARBA00023034"/>
    </source>
</evidence>
<evidence type="ECO:0000256" key="1">
    <source>
        <dbReference type="ARBA" id="ARBA00004395"/>
    </source>
</evidence>
<feature type="region of interest" description="Disordered" evidence="9">
    <location>
        <begin position="1"/>
        <end position="20"/>
    </location>
</feature>
<dbReference type="VEuPathDB" id="FungiDB:BLGHR1_10689"/>
<feature type="domain" description="Conserved oligomeric Golgi complex subunit 2 N-terminal" evidence="10">
    <location>
        <begin position="29"/>
        <end position="100"/>
    </location>
</feature>
<evidence type="ECO:0000256" key="9">
    <source>
        <dbReference type="SAM" id="MobiDB-lite"/>
    </source>
</evidence>
<proteinExistence type="inferred from homology"/>
<sequence length="309" mass="34847">MTQTHRRASFGQVSDDNEDNLPYPEALLRSDFSRQDFDASKYLSTLSDRRQTLEDLQTDLRERSQFLSKELLDLVNINYEKFLSLGSNLRGGEERLEDVRMSLLGFKRGVSDVRGKVCSRKEEVEGLLQEKTHVMREIMMGRNLLEVDARLEDLEDSLILSSLDPTASMLEDEEDQIDAESKTKDLPSLSKLNLTGTTSKKLHYCATDFCSLEALIGKIGIDHPFIMTQQSRIKHLKDEIIFNLSAALKQIASLGVDDKTSLITILRAFDDLGEASKAVSIVKTNKHNPDTSASIDSHRRTKNRVPTSP</sequence>
<comment type="subcellular location">
    <subcellularLocation>
        <location evidence="1">Golgi apparatus membrane</location>
        <topology evidence="1">Peripheral membrane protein</topology>
    </subcellularLocation>
</comment>
<dbReference type="EMBL" id="UNSH01000006">
    <property type="protein sequence ID" value="SZE99968.1"/>
    <property type="molecule type" value="Genomic_DNA"/>
</dbReference>
<dbReference type="GO" id="GO:0007030">
    <property type="term" value="P:Golgi organization"/>
    <property type="evidence" value="ECO:0007669"/>
    <property type="project" value="InterPro"/>
</dbReference>
<organism evidence="11 12">
    <name type="scientific">Blumeria hordei</name>
    <name type="common">Barley powdery mildew</name>
    <name type="synonym">Blumeria graminis f. sp. hordei</name>
    <dbReference type="NCBI Taxonomy" id="2867405"/>
    <lineage>
        <taxon>Eukaryota</taxon>
        <taxon>Fungi</taxon>
        <taxon>Dikarya</taxon>
        <taxon>Ascomycota</taxon>
        <taxon>Pezizomycotina</taxon>
        <taxon>Leotiomycetes</taxon>
        <taxon>Erysiphales</taxon>
        <taxon>Erysiphaceae</taxon>
        <taxon>Blumeria</taxon>
    </lineage>
</organism>
<keyword evidence="5" id="KW-0653">Protein transport</keyword>
<dbReference type="GO" id="GO:0006891">
    <property type="term" value="P:intra-Golgi vesicle-mediated transport"/>
    <property type="evidence" value="ECO:0007669"/>
    <property type="project" value="TreeGrafter"/>
</dbReference>
<accession>A0A383UJR4</accession>
<dbReference type="InterPro" id="IPR024602">
    <property type="entry name" value="COG_su2_N"/>
</dbReference>
<gene>
    <name evidence="11" type="ORF">BLGHR1_10689</name>
</gene>
<dbReference type="PANTHER" id="PTHR12961">
    <property type="entry name" value="CONSERVED OLIGOMERIC GOLGI COMPLEX COMPONENT 2"/>
    <property type="match status" value="1"/>
</dbReference>
<evidence type="ECO:0000256" key="8">
    <source>
        <dbReference type="ARBA" id="ARBA00031344"/>
    </source>
</evidence>
<comment type="similarity">
    <text evidence="2">Belongs to the COG2 family.</text>
</comment>
<evidence type="ECO:0000313" key="12">
    <source>
        <dbReference type="Proteomes" id="UP000275772"/>
    </source>
</evidence>
<name>A0A383UJR4_BLUHO</name>
<evidence type="ECO:0000256" key="4">
    <source>
        <dbReference type="ARBA" id="ARBA00022448"/>
    </source>
</evidence>
<keyword evidence="6" id="KW-0333">Golgi apparatus</keyword>
<dbReference type="GO" id="GO:0000139">
    <property type="term" value="C:Golgi membrane"/>
    <property type="evidence" value="ECO:0007669"/>
    <property type="project" value="UniProtKB-SubCell"/>
</dbReference>
<dbReference type="AlphaFoldDB" id="A0A383UJR4"/>
<evidence type="ECO:0000256" key="5">
    <source>
        <dbReference type="ARBA" id="ARBA00022927"/>
    </source>
</evidence>
<evidence type="ECO:0000256" key="2">
    <source>
        <dbReference type="ARBA" id="ARBA00007603"/>
    </source>
</evidence>
<protein>
    <recommendedName>
        <fullName evidence="3">Conserved oligomeric Golgi complex subunit 2</fullName>
    </recommendedName>
    <alternativeName>
        <fullName evidence="8">Component of oligomeric Golgi complex 2</fullName>
    </alternativeName>
</protein>
<dbReference type="GO" id="GO:0017119">
    <property type="term" value="C:Golgi transport complex"/>
    <property type="evidence" value="ECO:0007669"/>
    <property type="project" value="TreeGrafter"/>
</dbReference>
<feature type="region of interest" description="Disordered" evidence="9">
    <location>
        <begin position="286"/>
        <end position="309"/>
    </location>
</feature>
<evidence type="ECO:0000259" key="10">
    <source>
        <dbReference type="Pfam" id="PF06148"/>
    </source>
</evidence>
<evidence type="ECO:0000313" key="11">
    <source>
        <dbReference type="EMBL" id="SZE99968.1"/>
    </source>
</evidence>
<dbReference type="InterPro" id="IPR009316">
    <property type="entry name" value="COG2"/>
</dbReference>
<dbReference type="PANTHER" id="PTHR12961:SF0">
    <property type="entry name" value="CONSERVED OLIGOMERIC GOLGI COMPLEX SUBUNIT 2"/>
    <property type="match status" value="1"/>
</dbReference>
<keyword evidence="7" id="KW-0472">Membrane</keyword>
<dbReference type="Pfam" id="PF06148">
    <property type="entry name" value="COG2_N"/>
    <property type="match status" value="1"/>
</dbReference>
<reference evidence="11 12" key="1">
    <citation type="submission" date="2017-11" db="EMBL/GenBank/DDBJ databases">
        <authorList>
            <person name="Kracher B."/>
        </authorList>
    </citation>
    <scope>NUCLEOTIDE SEQUENCE [LARGE SCALE GENOMIC DNA]</scope>
    <source>
        <strain evidence="11 12">RACE1</strain>
    </source>
</reference>
<evidence type="ECO:0000256" key="7">
    <source>
        <dbReference type="ARBA" id="ARBA00023136"/>
    </source>
</evidence>
<dbReference type="Proteomes" id="UP000275772">
    <property type="component" value="Unassembled WGS sequence"/>
</dbReference>
<dbReference type="GO" id="GO:0015031">
    <property type="term" value="P:protein transport"/>
    <property type="evidence" value="ECO:0007669"/>
    <property type="project" value="UniProtKB-KW"/>
</dbReference>
<keyword evidence="4" id="KW-0813">Transport</keyword>
<evidence type="ECO:0000256" key="3">
    <source>
        <dbReference type="ARBA" id="ARBA00020977"/>
    </source>
</evidence>